<dbReference type="InterPro" id="IPR014746">
    <property type="entry name" value="Gln_synth/guanido_kin_cat_dom"/>
</dbReference>
<evidence type="ECO:0000256" key="4">
    <source>
        <dbReference type="ARBA" id="ARBA00022598"/>
    </source>
</evidence>
<comment type="similarity">
    <text evidence="2">Belongs to the carboxylate-amine ligase family. Glutamate--cysteine ligase type 2 subfamily.</text>
</comment>
<reference evidence="12" key="1">
    <citation type="submission" date="2023-08" db="EMBL/GenBank/DDBJ databases">
        <title>Rhodospirillaceae gen. nov., a novel taxon isolated from the Yangtze River Yuezi River estuary sludge.</title>
        <authorList>
            <person name="Ruan L."/>
        </authorList>
    </citation>
    <scope>NUCLEOTIDE SEQUENCE [LARGE SCALE GENOMIC DNA]</scope>
    <source>
        <strain evidence="12">R-7</strain>
    </source>
</reference>
<comment type="subunit">
    <text evidence="3">Homodimer or monomer when oxidized or reduced, respectively.</text>
</comment>
<dbReference type="PANTHER" id="PTHR34378">
    <property type="entry name" value="GLUTAMATE--CYSTEINE LIGASE, CHLOROPLASTIC"/>
    <property type="match status" value="1"/>
</dbReference>
<dbReference type="RefSeq" id="WP_379956535.1">
    <property type="nucleotide sequence ID" value="NZ_JAUYVI010000004.1"/>
</dbReference>
<dbReference type="Proteomes" id="UP001230156">
    <property type="component" value="Unassembled WGS sequence"/>
</dbReference>
<sequence>MSAPPKSQGEPITSKAQLVEYFSSGSKPKSAWRIGTEHEKFVFDAKTLKPIPYEGPNGIGAILSGLTRFGWEAIEENGKIIALTKDGCSVSLEPGGQFELSGAPVESIHQTCAEVGNHLSQVKKIGAELGVGFLGMGFQPKWSRAETQWMPRTRYQIMRDYMPKRGKLGTDMMTRTCTVQVNLDFSDEADMVKKLRVSLALQPIATALFADSPFTEGKPNGFMSFRGQIWTDTDPDRSGPLPFAFEPGMSFERYADYLLDVPMYFVYRDGKYIDASGQSFRDFLNGKLPALPGETPTTADWSDHATTAFPDVRLKKFLEMRGADGGPWDRLCALPALWVGLLYDQTALDAAWDLCKDWTLEEREGLRLAVPKQALKAKFRNRTVRDIALEVVKIARYGLNARKSGDLAGADESGFINVLQTIADSGECPAEEKLKLFHGKWGGSVDPVFKEFAY</sequence>
<keyword evidence="5" id="KW-0317">Glutathione biosynthesis</keyword>
<comment type="similarity">
    <text evidence="10">Belongs to the glutamate--cysteine ligase type 2 family. EgtA subfamily.</text>
</comment>
<dbReference type="SUPFAM" id="SSF55931">
    <property type="entry name" value="Glutamine synthetase/guanido kinase"/>
    <property type="match status" value="1"/>
</dbReference>
<evidence type="ECO:0000256" key="8">
    <source>
        <dbReference type="ARBA" id="ARBA00022946"/>
    </source>
</evidence>
<dbReference type="PANTHER" id="PTHR34378:SF1">
    <property type="entry name" value="GLUTAMATE--CYSTEINE LIGASE, CHLOROPLASTIC"/>
    <property type="match status" value="1"/>
</dbReference>
<evidence type="ECO:0000256" key="6">
    <source>
        <dbReference type="ARBA" id="ARBA00022741"/>
    </source>
</evidence>
<dbReference type="GO" id="GO:0004357">
    <property type="term" value="F:glutamate-cysteine ligase activity"/>
    <property type="evidence" value="ECO:0007669"/>
    <property type="project" value="UniProtKB-EC"/>
</dbReference>
<accession>A0ABU0YMV3</accession>
<comment type="catalytic activity">
    <reaction evidence="10">
        <text>L-cysteine + L-glutamate + ATP = gamma-L-glutamyl-L-cysteine + ADP + phosphate + H(+)</text>
        <dbReference type="Rhea" id="RHEA:13285"/>
        <dbReference type="ChEBI" id="CHEBI:15378"/>
        <dbReference type="ChEBI" id="CHEBI:29985"/>
        <dbReference type="ChEBI" id="CHEBI:30616"/>
        <dbReference type="ChEBI" id="CHEBI:35235"/>
        <dbReference type="ChEBI" id="CHEBI:43474"/>
        <dbReference type="ChEBI" id="CHEBI:58173"/>
        <dbReference type="ChEBI" id="CHEBI:456216"/>
        <dbReference type="EC" id="6.3.2.2"/>
    </reaction>
</comment>
<dbReference type="EC" id="6.3.2.2" evidence="10"/>
<comment type="function">
    <text evidence="10">Catalyzes the synthesis of gamma-glutamylcysteine (gamma-GC).</text>
</comment>
<keyword evidence="6 10" id="KW-0547">Nucleotide-binding</keyword>
<gene>
    <name evidence="11" type="ORF">Q8A70_15145</name>
</gene>
<evidence type="ECO:0000313" key="11">
    <source>
        <dbReference type="EMBL" id="MDQ7249021.1"/>
    </source>
</evidence>
<dbReference type="Gene3D" id="3.30.590.20">
    <property type="match status" value="1"/>
</dbReference>
<evidence type="ECO:0000256" key="9">
    <source>
        <dbReference type="ARBA" id="ARBA00023157"/>
    </source>
</evidence>
<dbReference type="InterPro" id="IPR011556">
    <property type="entry name" value="Glut_cys_lig_pln_type"/>
</dbReference>
<evidence type="ECO:0000313" key="12">
    <source>
        <dbReference type="Proteomes" id="UP001230156"/>
    </source>
</evidence>
<keyword evidence="4 10" id="KW-0436">Ligase</keyword>
<name>A0ABU0YMV3_9PROT</name>
<keyword evidence="8" id="KW-0809">Transit peptide</keyword>
<dbReference type="InterPro" id="IPR035434">
    <property type="entry name" value="GCL_bact_plant"/>
</dbReference>
<dbReference type="EMBL" id="JAUYVI010000004">
    <property type="protein sequence ID" value="MDQ7249021.1"/>
    <property type="molecule type" value="Genomic_DNA"/>
</dbReference>
<dbReference type="Pfam" id="PF04107">
    <property type="entry name" value="GCS2"/>
    <property type="match status" value="1"/>
</dbReference>
<comment type="caution">
    <text evidence="11">The sequence shown here is derived from an EMBL/GenBank/DDBJ whole genome shotgun (WGS) entry which is preliminary data.</text>
</comment>
<dbReference type="InterPro" id="IPR006336">
    <property type="entry name" value="GCS2"/>
</dbReference>
<comment type="pathway">
    <text evidence="1">Sulfur metabolism; glutathione biosynthesis; glutathione from L-cysteine and L-glutamate: step 1/2.</text>
</comment>
<dbReference type="NCBIfam" id="TIGR01436">
    <property type="entry name" value="glu_cys_lig_pln"/>
    <property type="match status" value="1"/>
</dbReference>
<evidence type="ECO:0000256" key="10">
    <source>
        <dbReference type="PIRNR" id="PIRNR017901"/>
    </source>
</evidence>
<keyword evidence="7 10" id="KW-0067">ATP-binding</keyword>
<dbReference type="PIRSF" id="PIRSF017901">
    <property type="entry name" value="GCL"/>
    <property type="match status" value="1"/>
</dbReference>
<evidence type="ECO:0000256" key="2">
    <source>
        <dbReference type="ARBA" id="ARBA00010253"/>
    </source>
</evidence>
<proteinExistence type="inferred from homology"/>
<evidence type="ECO:0000256" key="5">
    <source>
        <dbReference type="ARBA" id="ARBA00022684"/>
    </source>
</evidence>
<keyword evidence="12" id="KW-1185">Reference proteome</keyword>
<keyword evidence="9" id="KW-1015">Disulfide bond</keyword>
<organism evidence="11 12">
    <name type="scientific">Dongia sedimenti</name>
    <dbReference type="NCBI Taxonomy" id="3064282"/>
    <lineage>
        <taxon>Bacteria</taxon>
        <taxon>Pseudomonadati</taxon>
        <taxon>Pseudomonadota</taxon>
        <taxon>Alphaproteobacteria</taxon>
        <taxon>Rhodospirillales</taxon>
        <taxon>Dongiaceae</taxon>
        <taxon>Dongia</taxon>
    </lineage>
</organism>
<evidence type="ECO:0000256" key="7">
    <source>
        <dbReference type="ARBA" id="ARBA00022840"/>
    </source>
</evidence>
<protein>
    <recommendedName>
        <fullName evidence="10">Glutamate--cysteine ligase</fullName>
        <ecNumber evidence="10">6.3.2.2</ecNumber>
    </recommendedName>
</protein>
<evidence type="ECO:0000256" key="1">
    <source>
        <dbReference type="ARBA" id="ARBA00005006"/>
    </source>
</evidence>
<evidence type="ECO:0000256" key="3">
    <source>
        <dbReference type="ARBA" id="ARBA00011153"/>
    </source>
</evidence>